<organism evidence="7 8">
    <name type="scientific">Geotoga petraea</name>
    <dbReference type="NCBI Taxonomy" id="28234"/>
    <lineage>
        <taxon>Bacteria</taxon>
        <taxon>Thermotogati</taxon>
        <taxon>Thermotogota</taxon>
        <taxon>Thermotogae</taxon>
        <taxon>Petrotogales</taxon>
        <taxon>Petrotogaceae</taxon>
        <taxon>Geotoga</taxon>
    </lineage>
</organism>
<evidence type="ECO:0000313" key="7">
    <source>
        <dbReference type="EMBL" id="SDC44963.1"/>
    </source>
</evidence>
<dbReference type="GO" id="GO:0032259">
    <property type="term" value="P:methylation"/>
    <property type="evidence" value="ECO:0007669"/>
    <property type="project" value="UniProtKB-KW"/>
</dbReference>
<evidence type="ECO:0000256" key="2">
    <source>
        <dbReference type="ARBA" id="ARBA00011900"/>
    </source>
</evidence>
<evidence type="ECO:0000256" key="1">
    <source>
        <dbReference type="ARBA" id="ARBA00006594"/>
    </source>
</evidence>
<dbReference type="InterPro" id="IPR012327">
    <property type="entry name" value="MeTrfase_D12"/>
</dbReference>
<dbReference type="AlphaFoldDB" id="A0A1G6LNZ2"/>
<evidence type="ECO:0000313" key="8">
    <source>
        <dbReference type="Proteomes" id="UP000199322"/>
    </source>
</evidence>
<accession>A0A1G6LNZ2</accession>
<dbReference type="EMBL" id="FMYV01000004">
    <property type="protein sequence ID" value="SDC44963.1"/>
    <property type="molecule type" value="Genomic_DNA"/>
</dbReference>
<evidence type="ECO:0000256" key="3">
    <source>
        <dbReference type="ARBA" id="ARBA00022603"/>
    </source>
</evidence>
<dbReference type="PIRSF" id="PIRSF000398">
    <property type="entry name" value="M_m6A_EcoRV"/>
    <property type="match status" value="1"/>
</dbReference>
<reference evidence="7 8" key="1">
    <citation type="submission" date="2016-10" db="EMBL/GenBank/DDBJ databases">
        <authorList>
            <person name="de Groot N.N."/>
        </authorList>
    </citation>
    <scope>NUCLEOTIDE SEQUENCE [LARGE SCALE GENOMIC DNA]</scope>
    <source>
        <strain evidence="7 8">WG14</strain>
    </source>
</reference>
<dbReference type="GO" id="GO:0006298">
    <property type="term" value="P:mismatch repair"/>
    <property type="evidence" value="ECO:0007669"/>
    <property type="project" value="TreeGrafter"/>
</dbReference>
<keyword evidence="5" id="KW-0949">S-adenosyl-L-methionine</keyword>
<evidence type="ECO:0000256" key="6">
    <source>
        <dbReference type="ARBA" id="ARBA00047942"/>
    </source>
</evidence>
<dbReference type="PRINTS" id="PR00505">
    <property type="entry name" value="D12N6MTFRASE"/>
</dbReference>
<keyword evidence="8" id="KW-1185">Reference proteome</keyword>
<gene>
    <name evidence="7" type="ORF">SAMN04488588_1099</name>
</gene>
<dbReference type="GO" id="GO:1904047">
    <property type="term" value="F:S-adenosyl-L-methionine binding"/>
    <property type="evidence" value="ECO:0007669"/>
    <property type="project" value="TreeGrafter"/>
</dbReference>
<dbReference type="GO" id="GO:0009007">
    <property type="term" value="F:site-specific DNA-methyltransferase (adenine-specific) activity"/>
    <property type="evidence" value="ECO:0007669"/>
    <property type="project" value="UniProtKB-EC"/>
</dbReference>
<dbReference type="InterPro" id="IPR029063">
    <property type="entry name" value="SAM-dependent_MTases_sf"/>
</dbReference>
<dbReference type="Gene3D" id="3.40.50.150">
    <property type="entry name" value="Vaccinia Virus protein VP39"/>
    <property type="match status" value="1"/>
</dbReference>
<dbReference type="GO" id="GO:0043565">
    <property type="term" value="F:sequence-specific DNA binding"/>
    <property type="evidence" value="ECO:0007669"/>
    <property type="project" value="TreeGrafter"/>
</dbReference>
<dbReference type="EC" id="2.1.1.72" evidence="2"/>
<protein>
    <recommendedName>
        <fullName evidence="2">site-specific DNA-methyltransferase (adenine-specific)</fullName>
        <ecNumber evidence="2">2.1.1.72</ecNumber>
    </recommendedName>
</protein>
<dbReference type="Pfam" id="PF02086">
    <property type="entry name" value="MethyltransfD12"/>
    <property type="match status" value="1"/>
</dbReference>
<dbReference type="InterPro" id="IPR023095">
    <property type="entry name" value="Ade_MeTrfase_dom_2"/>
</dbReference>
<evidence type="ECO:0000256" key="5">
    <source>
        <dbReference type="ARBA" id="ARBA00022691"/>
    </source>
</evidence>
<comment type="catalytic activity">
    <reaction evidence="6">
        <text>a 2'-deoxyadenosine in DNA + S-adenosyl-L-methionine = an N(6)-methyl-2'-deoxyadenosine in DNA + S-adenosyl-L-homocysteine + H(+)</text>
        <dbReference type="Rhea" id="RHEA:15197"/>
        <dbReference type="Rhea" id="RHEA-COMP:12418"/>
        <dbReference type="Rhea" id="RHEA-COMP:12419"/>
        <dbReference type="ChEBI" id="CHEBI:15378"/>
        <dbReference type="ChEBI" id="CHEBI:57856"/>
        <dbReference type="ChEBI" id="CHEBI:59789"/>
        <dbReference type="ChEBI" id="CHEBI:90615"/>
        <dbReference type="ChEBI" id="CHEBI:90616"/>
        <dbReference type="EC" id="2.1.1.72"/>
    </reaction>
</comment>
<sequence>MAFKSYSPLRYPGGKAKLYNEIVELIEKNNFNNYSYIEPFAGGAGLALKLLMKNKVKKIIINDIDISIYSFWYSILNHTDEFIKQIEETDINMKNWYHYKDIQNNKNNEDIFNLGFSTFFLNRTNRSGIINAGVIGGKNQNSEYKMDCRFKKNELIKRIIRISEFKSKIKMYNKDTSDFIKQNIKKMKKDYFIFFDPPYFNKGKQLYHNYYNEKDHKDLSLKIKTVKNIPWIVTYDNVQSIKNMYSEYNQIEYSLNYSTGKKHKGKEIMIFNKNVNPIKI</sequence>
<dbReference type="SUPFAM" id="SSF53335">
    <property type="entry name" value="S-adenosyl-L-methionine-dependent methyltransferases"/>
    <property type="match status" value="1"/>
</dbReference>
<evidence type="ECO:0000256" key="4">
    <source>
        <dbReference type="ARBA" id="ARBA00022679"/>
    </source>
</evidence>
<dbReference type="STRING" id="28234.SAMN04488588_1099"/>
<dbReference type="Proteomes" id="UP000199322">
    <property type="component" value="Unassembled WGS sequence"/>
</dbReference>
<dbReference type="PANTHER" id="PTHR30481:SF2">
    <property type="entry name" value="SITE-SPECIFIC DNA-METHYLTRANSFERASE (ADENINE-SPECIFIC)"/>
    <property type="match status" value="1"/>
</dbReference>
<proteinExistence type="inferred from homology"/>
<dbReference type="RefSeq" id="WP_091403465.1">
    <property type="nucleotide sequence ID" value="NZ_FMYV01000004.1"/>
</dbReference>
<comment type="similarity">
    <text evidence="1">Belongs to the N(4)/N(6)-methyltransferase family.</text>
</comment>
<dbReference type="PANTHER" id="PTHR30481">
    <property type="entry name" value="DNA ADENINE METHYLASE"/>
    <property type="match status" value="1"/>
</dbReference>
<keyword evidence="3 7" id="KW-0489">Methyltransferase</keyword>
<dbReference type="GO" id="GO:0009307">
    <property type="term" value="P:DNA restriction-modification system"/>
    <property type="evidence" value="ECO:0007669"/>
    <property type="project" value="InterPro"/>
</dbReference>
<name>A0A1G6LNZ2_9BACT</name>
<dbReference type="Gene3D" id="1.10.1020.10">
    <property type="entry name" value="Adenine-specific Methyltransferase, Domain 2"/>
    <property type="match status" value="1"/>
</dbReference>
<dbReference type="InterPro" id="IPR012263">
    <property type="entry name" value="M_m6A_EcoRV"/>
</dbReference>
<keyword evidence="4" id="KW-0808">Transferase</keyword>